<dbReference type="Gene3D" id="6.10.140.1460">
    <property type="match status" value="1"/>
</dbReference>
<feature type="signal peptide" evidence="4">
    <location>
        <begin position="1"/>
        <end position="16"/>
    </location>
</feature>
<keyword evidence="7" id="KW-0223">Dioxygenase</keyword>
<dbReference type="Pfam" id="PF08336">
    <property type="entry name" value="P4Ha_N"/>
    <property type="match status" value="1"/>
</dbReference>
<dbReference type="OrthoDB" id="5850448at2759"/>
<feature type="domain" description="Prolyl 4-hydroxylase N-terminal" evidence="5">
    <location>
        <begin position="25"/>
        <end position="149"/>
    </location>
</feature>
<dbReference type="PANTHER" id="PTHR10869:SF244">
    <property type="entry name" value="PROLYL 4-HYDROXYLASE SUBUNIT ALPHA-2"/>
    <property type="match status" value="1"/>
</dbReference>
<evidence type="ECO:0000256" key="3">
    <source>
        <dbReference type="ARBA" id="ARBA00023004"/>
    </source>
</evidence>
<keyword evidence="2" id="KW-0847">Vitamin C</keyword>
<organism evidence="7 8">
    <name type="scientific">Meloidogyne graminicola</name>
    <dbReference type="NCBI Taxonomy" id="189291"/>
    <lineage>
        <taxon>Eukaryota</taxon>
        <taxon>Metazoa</taxon>
        <taxon>Ecdysozoa</taxon>
        <taxon>Nematoda</taxon>
        <taxon>Chromadorea</taxon>
        <taxon>Rhabditida</taxon>
        <taxon>Tylenchina</taxon>
        <taxon>Tylenchomorpha</taxon>
        <taxon>Tylenchoidea</taxon>
        <taxon>Meloidogynidae</taxon>
        <taxon>Meloidogyninae</taxon>
        <taxon>Meloidogyne</taxon>
    </lineage>
</organism>
<evidence type="ECO:0000256" key="1">
    <source>
        <dbReference type="ARBA" id="ARBA00022723"/>
    </source>
</evidence>
<dbReference type="InterPro" id="IPR059068">
    <property type="entry name" value="TPR_P4H"/>
</dbReference>
<dbReference type="Proteomes" id="UP000605970">
    <property type="component" value="Unassembled WGS sequence"/>
</dbReference>
<keyword evidence="3" id="KW-0408">Iron</keyword>
<dbReference type="FunFam" id="1.25.40.10:FF:000006">
    <property type="entry name" value="Prolyl 4-hydroxylase subunit alpha 2"/>
    <property type="match status" value="1"/>
</dbReference>
<evidence type="ECO:0000259" key="6">
    <source>
        <dbReference type="Pfam" id="PF23558"/>
    </source>
</evidence>
<feature type="domain" description="Prolyl 4-hydroxylase peptide-substrate-binding" evidence="6">
    <location>
        <begin position="161"/>
        <end position="249"/>
    </location>
</feature>
<reference evidence="7" key="1">
    <citation type="journal article" date="2020" name="Ecol. Evol.">
        <title>Genome structure and content of the rice root-knot nematode (Meloidogyne graminicola).</title>
        <authorList>
            <person name="Phan N.T."/>
            <person name="Danchin E.G.J."/>
            <person name="Klopp C."/>
            <person name="Perfus-Barbeoch L."/>
            <person name="Kozlowski D.K."/>
            <person name="Koutsovoulos G.D."/>
            <person name="Lopez-Roques C."/>
            <person name="Bouchez O."/>
            <person name="Zahm M."/>
            <person name="Besnard G."/>
            <person name="Bellafiore S."/>
        </authorList>
    </citation>
    <scope>NUCLEOTIDE SEQUENCE</scope>
    <source>
        <strain evidence="7">VN-18</strain>
    </source>
</reference>
<protein>
    <submittedName>
        <fullName evidence="7">Fe2OG dioxygenase domain-containing protein</fullName>
    </submittedName>
</protein>
<dbReference type="GO" id="GO:0046872">
    <property type="term" value="F:metal ion binding"/>
    <property type="evidence" value="ECO:0007669"/>
    <property type="project" value="UniProtKB-KW"/>
</dbReference>
<keyword evidence="1" id="KW-0479">Metal-binding</keyword>
<name>A0A8S9ZSN3_9BILA</name>
<keyword evidence="7" id="KW-0560">Oxidoreductase</keyword>
<dbReference type="InterPro" id="IPR013547">
    <property type="entry name" value="P4H_N"/>
</dbReference>
<dbReference type="InterPro" id="IPR045054">
    <property type="entry name" value="P4HA-like"/>
</dbReference>
<comment type="caution">
    <text evidence="7">The sequence shown here is derived from an EMBL/GenBank/DDBJ whole genome shotgun (WGS) entry which is preliminary data.</text>
</comment>
<feature type="chain" id="PRO_5035744267" evidence="4">
    <location>
        <begin position="17"/>
        <end position="428"/>
    </location>
</feature>
<evidence type="ECO:0000313" key="8">
    <source>
        <dbReference type="Proteomes" id="UP000605970"/>
    </source>
</evidence>
<dbReference type="GO" id="GO:0004656">
    <property type="term" value="F:procollagen-proline 4-dioxygenase activity"/>
    <property type="evidence" value="ECO:0007669"/>
    <property type="project" value="InterPro"/>
</dbReference>
<evidence type="ECO:0000256" key="4">
    <source>
        <dbReference type="SAM" id="SignalP"/>
    </source>
</evidence>
<dbReference type="GO" id="GO:0031418">
    <property type="term" value="F:L-ascorbic acid binding"/>
    <property type="evidence" value="ECO:0007669"/>
    <property type="project" value="UniProtKB-KW"/>
</dbReference>
<dbReference type="SUPFAM" id="SSF48452">
    <property type="entry name" value="TPR-like"/>
    <property type="match status" value="1"/>
</dbReference>
<evidence type="ECO:0000313" key="7">
    <source>
        <dbReference type="EMBL" id="KAF7636268.1"/>
    </source>
</evidence>
<evidence type="ECO:0000259" key="5">
    <source>
        <dbReference type="Pfam" id="PF08336"/>
    </source>
</evidence>
<sequence>MYLILLLLLFIKLIKTQELFTSSIELNQLLNIEKEIPKIIENYIKLENERLENLKKLSIKYQKSDEFIYLNSKDILNPLNALNIIKKLTKIWEKIKKEIQSDLAENYLKNISKETYFPTEEDLNESIKGLLLLQDVYKLKTKDLANGILLDNININKQMNVKDCYEIAIYAYNEKDYYHSLLWIQEAYERNKYEKISKINNSDILNILSISLYKQGNLKKALEINNKLINIDPLYPNAVNNSKLIEQKLKNNGISKEDFNKNIPSNNFRNFNNNKTEDYIEVYNKYCNNEKEINLKEISKFYCYYKMDHSFLRLAPIKVEIIHFKPLIVIFRNIISDKENELMKNLSIPKLVWGQTQNPKTGEIKLVKYRNTKNAWLNGRHHPFIKQLAKRLMLMTNLNMKTAESLQMGNYGINGHVELHYDFAKSNA</sequence>
<keyword evidence="4" id="KW-0732">Signal</keyword>
<dbReference type="EMBL" id="JABEBT010000031">
    <property type="protein sequence ID" value="KAF7636268.1"/>
    <property type="molecule type" value="Genomic_DNA"/>
</dbReference>
<dbReference type="AlphaFoldDB" id="A0A8S9ZSN3"/>
<dbReference type="Gene3D" id="2.60.120.620">
    <property type="entry name" value="q2cbj1_9rhob like domain"/>
    <property type="match status" value="1"/>
</dbReference>
<dbReference type="InterPro" id="IPR011990">
    <property type="entry name" value="TPR-like_helical_dom_sf"/>
</dbReference>
<dbReference type="PANTHER" id="PTHR10869">
    <property type="entry name" value="PROLYL 4-HYDROXYLASE ALPHA SUBUNIT"/>
    <property type="match status" value="1"/>
</dbReference>
<dbReference type="Pfam" id="PF23558">
    <property type="entry name" value="TPR_P4H"/>
    <property type="match status" value="1"/>
</dbReference>
<gene>
    <name evidence="7" type="ORF">Mgra_00004257</name>
</gene>
<dbReference type="GO" id="GO:0005783">
    <property type="term" value="C:endoplasmic reticulum"/>
    <property type="evidence" value="ECO:0007669"/>
    <property type="project" value="InterPro"/>
</dbReference>
<accession>A0A8S9ZSN3</accession>
<keyword evidence="8" id="KW-1185">Reference proteome</keyword>
<proteinExistence type="predicted"/>
<dbReference type="Gene3D" id="1.25.40.10">
    <property type="entry name" value="Tetratricopeptide repeat domain"/>
    <property type="match status" value="1"/>
</dbReference>
<evidence type="ECO:0000256" key="2">
    <source>
        <dbReference type="ARBA" id="ARBA00022896"/>
    </source>
</evidence>